<protein>
    <submittedName>
        <fullName evidence="1">Uncharacterized protein</fullName>
    </submittedName>
</protein>
<reference evidence="1 2" key="1">
    <citation type="submission" date="2010-12" db="EMBL/GenBank/DDBJ databases">
        <title>Whole genome sequence of Acidiphilium multivorum AIU301.</title>
        <authorList>
            <person name="Narita-Yamada S."/>
            <person name="Nakamura S."/>
            <person name="Ito N."/>
            <person name="Takarada H."/>
            <person name="Katano Y."/>
            <person name="Nakazawa H."/>
            <person name="Hosoyama A."/>
            <person name="Yamada R."/>
            <person name="Fujita N."/>
        </authorList>
    </citation>
    <scope>NUCLEOTIDE SEQUENCE [LARGE SCALE GENOMIC DNA]</scope>
    <source>
        <strain evidence="2">DSM 11245 / JCM 8867 / AIU301</strain>
    </source>
</reference>
<keyword evidence="2" id="KW-1185">Reference proteome</keyword>
<accession>F0J5N3</accession>
<sequence length="208" mass="22815">MNGGGPGDRPRPPPVAALMPMAVTGVAVLGFMPALILVFLAQLIWGAGFVGPFMLYVVWPFAIVAVAAMRIVMGGMGRGKVRMLALFRWLRLGMYAAYGATFLASLAIALATPSPFARIGLIVQMIVMAAMVAVLFRWLRGFSRWRWLDPRSRPGEWELATDAELRQPADSKQIGYAANRLKRNYPALYEHIYGEEKNSGLNSGEKGE</sequence>
<dbReference type="HOGENOM" id="CLU_1479051_0_0_5"/>
<organism evidence="1 2">
    <name type="scientific">Acidiphilium multivorum (strain DSM 11245 / JCM 8867 / NBRC 100883 / AIU 301)</name>
    <dbReference type="NCBI Taxonomy" id="926570"/>
    <lineage>
        <taxon>Bacteria</taxon>
        <taxon>Pseudomonadati</taxon>
        <taxon>Pseudomonadota</taxon>
        <taxon>Alphaproteobacteria</taxon>
        <taxon>Acetobacterales</taxon>
        <taxon>Acidocellaceae</taxon>
        <taxon>Acidiphilium</taxon>
    </lineage>
</organism>
<gene>
    <name evidence="1" type="ordered locus">ACMV_30800</name>
</gene>
<dbReference type="RefSeq" id="WP_013640996.1">
    <property type="nucleotide sequence ID" value="NC_015186.1"/>
</dbReference>
<dbReference type="KEGG" id="amv:ACMV_30800"/>
<evidence type="ECO:0000313" key="1">
    <source>
        <dbReference type="EMBL" id="BAJ82427.1"/>
    </source>
</evidence>
<proteinExistence type="predicted"/>
<dbReference type="AlphaFoldDB" id="F0J5N3"/>
<evidence type="ECO:0000313" key="2">
    <source>
        <dbReference type="Proteomes" id="UP000007100"/>
    </source>
</evidence>
<dbReference type="Proteomes" id="UP000007100">
    <property type="component" value="Chromosome"/>
</dbReference>
<dbReference type="EMBL" id="AP012035">
    <property type="protein sequence ID" value="BAJ82427.1"/>
    <property type="molecule type" value="Genomic_DNA"/>
</dbReference>
<name>F0J5N3_ACIMA</name>